<dbReference type="KEGG" id="gms:SOIL9_80830"/>
<sequence length="414" mass="44748">MTAPGGVNHPVGESHVTLEHVTAGQHVFAVQGDLHLTTMSAADVADTVEVQAVDPSTRVWEPAILSTLQPAQHFAGREGILDDLSKWAKRVRVQDRVVALVAVGGTGKTAVAERILRALPKNRKAGVFVWSFYEKPQTEAFLRATCDYFCGTTPVTSGGLLAHLQQGLRAAELPHLLILDGLELVQATGMTGKALGELEDPLLKQLLRWLASGHGGRARVLVTSRFPLSDLSDWEGQGYRSILLVDLEPAAARSLLQRRGVKGDDQALNALAESVHRHALTVDVLGLYLNRFGGGDPNNAPQFDLSTLKSDQKGARLTRVLESYADKLPPGERDLLARLSLFPRGVTVEYLRFIIGAGHHVAGALSDYGPVQLLGMLGDLHDLGLAFRSERQGGKHVLGPPISTRLFPLPPRHN</sequence>
<dbReference type="Proteomes" id="UP000464178">
    <property type="component" value="Chromosome"/>
</dbReference>
<accession>A0A6P2DJU2</accession>
<dbReference type="InterPro" id="IPR027417">
    <property type="entry name" value="P-loop_NTPase"/>
</dbReference>
<evidence type="ECO:0000313" key="2">
    <source>
        <dbReference type="Proteomes" id="UP000464178"/>
    </source>
</evidence>
<dbReference type="AlphaFoldDB" id="A0A6P2DJU2"/>
<gene>
    <name evidence="1" type="ORF">SOIL9_80830</name>
</gene>
<name>A0A6P2DJU2_9BACT</name>
<dbReference type="Gene3D" id="3.40.50.300">
    <property type="entry name" value="P-loop containing nucleotide triphosphate hydrolases"/>
    <property type="match status" value="1"/>
</dbReference>
<dbReference type="EMBL" id="LR593886">
    <property type="protein sequence ID" value="VTS00740.1"/>
    <property type="molecule type" value="Genomic_DNA"/>
</dbReference>
<evidence type="ECO:0008006" key="3">
    <source>
        <dbReference type="Google" id="ProtNLM"/>
    </source>
</evidence>
<dbReference type="RefSeq" id="WP_162672251.1">
    <property type="nucleotide sequence ID" value="NZ_LR593886.1"/>
</dbReference>
<keyword evidence="2" id="KW-1185">Reference proteome</keyword>
<proteinExistence type="predicted"/>
<evidence type="ECO:0000313" key="1">
    <source>
        <dbReference type="EMBL" id="VTS00740.1"/>
    </source>
</evidence>
<protein>
    <recommendedName>
        <fullName evidence="3">NACHT domain-containing protein</fullName>
    </recommendedName>
</protein>
<reference evidence="1 2" key="1">
    <citation type="submission" date="2019-05" db="EMBL/GenBank/DDBJ databases">
        <authorList>
            <consortium name="Science for Life Laboratories"/>
        </authorList>
    </citation>
    <scope>NUCLEOTIDE SEQUENCE [LARGE SCALE GENOMIC DNA]</scope>
    <source>
        <strain evidence="1">Soil9</strain>
    </source>
</reference>
<organism evidence="1 2">
    <name type="scientific">Gemmata massiliana</name>
    <dbReference type="NCBI Taxonomy" id="1210884"/>
    <lineage>
        <taxon>Bacteria</taxon>
        <taxon>Pseudomonadati</taxon>
        <taxon>Planctomycetota</taxon>
        <taxon>Planctomycetia</taxon>
        <taxon>Gemmatales</taxon>
        <taxon>Gemmataceae</taxon>
        <taxon>Gemmata</taxon>
    </lineage>
</organism>
<dbReference type="SUPFAM" id="SSF52540">
    <property type="entry name" value="P-loop containing nucleoside triphosphate hydrolases"/>
    <property type="match status" value="1"/>
</dbReference>